<dbReference type="Pfam" id="PF03807">
    <property type="entry name" value="F420_oxidored"/>
    <property type="match status" value="1"/>
</dbReference>
<dbReference type="SUPFAM" id="SSF51735">
    <property type="entry name" value="NAD(P)-binding Rossmann-fold domains"/>
    <property type="match status" value="1"/>
</dbReference>
<organism evidence="3 4">
    <name type="scientific">Hymenobacter jeongseonensis</name>
    <dbReference type="NCBI Taxonomy" id="2791027"/>
    <lineage>
        <taxon>Bacteria</taxon>
        <taxon>Pseudomonadati</taxon>
        <taxon>Bacteroidota</taxon>
        <taxon>Cytophagia</taxon>
        <taxon>Cytophagales</taxon>
        <taxon>Hymenobacteraceae</taxon>
        <taxon>Hymenobacter</taxon>
    </lineage>
</organism>
<dbReference type="PANTHER" id="PTHR21363:SF0">
    <property type="entry name" value="PREPHENATE DEHYDROGENASE [NADP(+)]"/>
    <property type="match status" value="1"/>
</dbReference>
<dbReference type="InterPro" id="IPR028939">
    <property type="entry name" value="P5C_Rdtase_cat_N"/>
</dbReference>
<dbReference type="InterPro" id="IPR036291">
    <property type="entry name" value="NAD(P)-bd_dom_sf"/>
</dbReference>
<accession>A0ABS0IN06</accession>
<dbReference type="Proteomes" id="UP000597617">
    <property type="component" value="Unassembled WGS sequence"/>
</dbReference>
<dbReference type="InterPro" id="IPR050812">
    <property type="entry name" value="Preph/Arog_dehydrog"/>
</dbReference>
<dbReference type="EMBL" id="JADQDQ010000017">
    <property type="protein sequence ID" value="MBF9239754.1"/>
    <property type="molecule type" value="Genomic_DNA"/>
</dbReference>
<feature type="domain" description="Pyrroline-5-carboxylate reductase catalytic N-terminal" evidence="2">
    <location>
        <begin position="2"/>
        <end position="93"/>
    </location>
</feature>
<gene>
    <name evidence="3" type="ORF">I2I05_20340</name>
</gene>
<reference evidence="3 4" key="1">
    <citation type="submission" date="2020-11" db="EMBL/GenBank/DDBJ databases">
        <authorList>
            <person name="Kim M.K."/>
        </authorList>
    </citation>
    <scope>NUCLEOTIDE SEQUENCE [LARGE SCALE GENOMIC DNA]</scope>
    <source>
        <strain evidence="3 4">BT683</strain>
    </source>
</reference>
<sequence>MKIGIIGTGPVGGSLAKNLAALGHQVKVTNTRQPAELAQKAKELGASPATLQEVVQDVDLVFISVPFKVIDEFPKDLFRSLPPEVIVVDTGNYYPFRDEKIDALEQGQPESVLAAEQLGRPLLKAFNNLLAETIASGGTAPGTPGRIALSIAGDDERAKQILSALCNDFGFDVVDGGSLADSWRQQPGTPAYCTELTAPELTQALANAVPGKAPQIRDEIIGELLQRKDWPTREEVVAGNRARQLGKE</sequence>
<dbReference type="Gene3D" id="3.40.50.720">
    <property type="entry name" value="NAD(P)-binding Rossmann-like Domain"/>
    <property type="match status" value="1"/>
</dbReference>
<name>A0ABS0IN06_9BACT</name>
<proteinExistence type="predicted"/>
<comment type="caution">
    <text evidence="3">The sequence shown here is derived from an EMBL/GenBank/DDBJ whole genome shotgun (WGS) entry which is preliminary data.</text>
</comment>
<evidence type="ECO:0000313" key="4">
    <source>
        <dbReference type="Proteomes" id="UP000597617"/>
    </source>
</evidence>
<protein>
    <submittedName>
        <fullName evidence="3">Prephenate dehydrogenase/arogenate dehydrogenase family protein</fullName>
    </submittedName>
</protein>
<evidence type="ECO:0000256" key="1">
    <source>
        <dbReference type="ARBA" id="ARBA00023002"/>
    </source>
</evidence>
<dbReference type="PANTHER" id="PTHR21363">
    <property type="entry name" value="PREPHENATE DEHYDROGENASE"/>
    <property type="match status" value="1"/>
</dbReference>
<keyword evidence="4" id="KW-1185">Reference proteome</keyword>
<evidence type="ECO:0000313" key="3">
    <source>
        <dbReference type="EMBL" id="MBF9239754.1"/>
    </source>
</evidence>
<evidence type="ECO:0000259" key="2">
    <source>
        <dbReference type="Pfam" id="PF03807"/>
    </source>
</evidence>
<keyword evidence="1" id="KW-0560">Oxidoreductase</keyword>